<evidence type="ECO:0008006" key="4">
    <source>
        <dbReference type="Google" id="ProtNLM"/>
    </source>
</evidence>
<organism evidence="2 3">
    <name type="scientific">Clostridium puniceum</name>
    <dbReference type="NCBI Taxonomy" id="29367"/>
    <lineage>
        <taxon>Bacteria</taxon>
        <taxon>Bacillati</taxon>
        <taxon>Bacillota</taxon>
        <taxon>Clostridia</taxon>
        <taxon>Eubacteriales</taxon>
        <taxon>Clostridiaceae</taxon>
        <taxon>Clostridium</taxon>
    </lineage>
</organism>
<dbReference type="Pfam" id="PF06182">
    <property type="entry name" value="ABC2_membrane_6"/>
    <property type="match status" value="1"/>
</dbReference>
<keyword evidence="1" id="KW-0472">Membrane</keyword>
<keyword evidence="3" id="KW-1185">Reference proteome</keyword>
<feature type="transmembrane region" description="Helical" evidence="1">
    <location>
        <begin position="21"/>
        <end position="43"/>
    </location>
</feature>
<evidence type="ECO:0000256" key="1">
    <source>
        <dbReference type="SAM" id="Phobius"/>
    </source>
</evidence>
<feature type="transmembrane region" description="Helical" evidence="1">
    <location>
        <begin position="228"/>
        <end position="248"/>
    </location>
</feature>
<reference evidence="2 3" key="1">
    <citation type="submission" date="2016-05" db="EMBL/GenBank/DDBJ databases">
        <title>Microbial solvent formation.</title>
        <authorList>
            <person name="Poehlein A."/>
            <person name="Montoya Solano J.D."/>
            <person name="Flitsch S."/>
            <person name="Krabben P."/>
            <person name="Duerre P."/>
            <person name="Daniel R."/>
        </authorList>
    </citation>
    <scope>NUCLEOTIDE SEQUENCE [LARGE SCALE GENOMIC DNA]</scope>
    <source>
        <strain evidence="2 3">DSM 2619</strain>
    </source>
</reference>
<dbReference type="RefSeq" id="WP_077847169.1">
    <property type="nucleotide sequence ID" value="NZ_LZZM01000132.1"/>
</dbReference>
<protein>
    <recommendedName>
        <fullName evidence="4">ABC-2 family transporter protein</fullName>
    </recommendedName>
</protein>
<name>A0A1S8TKK8_9CLOT</name>
<feature type="transmembrane region" description="Helical" evidence="1">
    <location>
        <begin position="144"/>
        <end position="170"/>
    </location>
</feature>
<dbReference type="EMBL" id="LZZM01000132">
    <property type="protein sequence ID" value="OOM78164.1"/>
    <property type="molecule type" value="Genomic_DNA"/>
</dbReference>
<evidence type="ECO:0000313" key="2">
    <source>
        <dbReference type="EMBL" id="OOM78164.1"/>
    </source>
</evidence>
<proteinExistence type="predicted"/>
<accession>A0A1S8TKK8</accession>
<keyword evidence="1" id="KW-1133">Transmembrane helix</keyword>
<evidence type="ECO:0000313" key="3">
    <source>
        <dbReference type="Proteomes" id="UP000190890"/>
    </source>
</evidence>
<feature type="transmembrane region" description="Helical" evidence="1">
    <location>
        <begin position="197"/>
        <end position="216"/>
    </location>
</feature>
<dbReference type="PANTHER" id="PTHR36833">
    <property type="entry name" value="SLR0610 PROTEIN-RELATED"/>
    <property type="match status" value="1"/>
</dbReference>
<sequence>MRLYFKYFSIHLKSAMEYKTSFLLTTIGQGMTTVFSFLCMYFLFDRFGNIEGYTFNQVLLCFSTIFISFALAECFGRGFDRFSAIISNGEFDRIMLRPRNEIIQVLGSKIEFSRIGRLIQAIVIFIYGIITCNVGWTWEKIFTLTLMIIGGVCLFFSLFMIYATICFYTIEGLEFMNIFTDGGREIAQYPLNIYSDWVLKFFTFIIPLAFVNYYPYLYLIDRVNENKVLYMISPVCAILFIVLAYVLWKIGVRHYKSIGS</sequence>
<feature type="transmembrane region" description="Helical" evidence="1">
    <location>
        <begin position="118"/>
        <end position="138"/>
    </location>
</feature>
<keyword evidence="1" id="KW-0812">Transmembrane</keyword>
<dbReference type="OrthoDB" id="9788195at2"/>
<dbReference type="Proteomes" id="UP000190890">
    <property type="component" value="Unassembled WGS sequence"/>
</dbReference>
<gene>
    <name evidence="2" type="ORF">CLPUN_20230</name>
</gene>
<dbReference type="AlphaFoldDB" id="A0A1S8TKK8"/>
<feature type="transmembrane region" description="Helical" evidence="1">
    <location>
        <begin position="55"/>
        <end position="75"/>
    </location>
</feature>
<dbReference type="InterPro" id="IPR010390">
    <property type="entry name" value="ABC-2_transporter-like"/>
</dbReference>
<dbReference type="STRING" id="29367.CLPUN_20230"/>
<dbReference type="PANTHER" id="PTHR36833:SF1">
    <property type="entry name" value="INTEGRAL MEMBRANE TRANSPORT PROTEIN"/>
    <property type="match status" value="1"/>
</dbReference>
<comment type="caution">
    <text evidence="2">The sequence shown here is derived from an EMBL/GenBank/DDBJ whole genome shotgun (WGS) entry which is preliminary data.</text>
</comment>